<dbReference type="PROSITE" id="PS51898">
    <property type="entry name" value="TYR_RECOMBINASE"/>
    <property type="match status" value="1"/>
</dbReference>
<dbReference type="InterPro" id="IPR013762">
    <property type="entry name" value="Integrase-like_cat_sf"/>
</dbReference>
<keyword evidence="2" id="KW-0229">DNA integration</keyword>
<dbReference type="InterPro" id="IPR025166">
    <property type="entry name" value="Integrase_DNA_bind_dom"/>
</dbReference>
<dbReference type="InterPro" id="IPR050808">
    <property type="entry name" value="Phage_Integrase"/>
</dbReference>
<dbReference type="Proteomes" id="UP000663637">
    <property type="component" value="Chromosome"/>
</dbReference>
<dbReference type="SUPFAM" id="SSF56349">
    <property type="entry name" value="DNA breaking-rejoining enzymes"/>
    <property type="match status" value="1"/>
</dbReference>
<sequence length="386" mass="43332">MPKLKLDATECLVATCPEGKSKLVLWDTAIAGFTLEVRPGGGKTYYLRYWDKTGRQRQIKIGGYADITFEQARKKALRLRSEVTLGGDPAVNKAELKSIPTYAELAAQHLAHAKSYQRSHADVESIMRLHLLPRWGKLKLNEIQQQDIAVWLGEKRAEGFKPSTVEKMRVTFHRSFELAARWNIPGGQTNPVRGIPRPRFNNGRERYLTATEADRLRKAVAASANPQLKHIVGLLLLTGARKRELLNARWEHIDTERKSWHIPDSKTGKARYVPLSQAAIAMIEQLPRYDNCPWLLPNPETHAPFVDIKRAWDTARTEAGLPGLRIHDLRHSAASFMINAGIDLFAVGRILGHADHQSTMRYSHLANDTLLAAVEAGAAKLKWSSA</sequence>
<dbReference type="PANTHER" id="PTHR30629">
    <property type="entry name" value="PROPHAGE INTEGRASE"/>
    <property type="match status" value="1"/>
</dbReference>
<evidence type="ECO:0000256" key="1">
    <source>
        <dbReference type="ARBA" id="ARBA00008857"/>
    </source>
</evidence>
<evidence type="ECO:0000256" key="2">
    <source>
        <dbReference type="ARBA" id="ARBA00022908"/>
    </source>
</evidence>
<dbReference type="InterPro" id="IPR002104">
    <property type="entry name" value="Integrase_catalytic"/>
</dbReference>
<proteinExistence type="inferred from homology"/>
<keyword evidence="7" id="KW-1185">Reference proteome</keyword>
<evidence type="ECO:0000259" key="5">
    <source>
        <dbReference type="PROSITE" id="PS51898"/>
    </source>
</evidence>
<dbReference type="Gene3D" id="3.30.160.390">
    <property type="entry name" value="Integrase, DNA-binding domain"/>
    <property type="match status" value="1"/>
</dbReference>
<evidence type="ECO:0000256" key="4">
    <source>
        <dbReference type="ARBA" id="ARBA00023172"/>
    </source>
</evidence>
<dbReference type="Gene3D" id="1.10.443.10">
    <property type="entry name" value="Intergrase catalytic core"/>
    <property type="match status" value="1"/>
</dbReference>
<keyword evidence="4" id="KW-0233">DNA recombination</keyword>
<organism evidence="6 7">
    <name type="scientific">Tsuneonella flava</name>
    <dbReference type="NCBI Taxonomy" id="2055955"/>
    <lineage>
        <taxon>Bacteria</taxon>
        <taxon>Pseudomonadati</taxon>
        <taxon>Pseudomonadota</taxon>
        <taxon>Alphaproteobacteria</taxon>
        <taxon>Sphingomonadales</taxon>
        <taxon>Erythrobacteraceae</taxon>
        <taxon>Tsuneonella</taxon>
    </lineage>
</organism>
<accession>A0ABX7K9X6</accession>
<dbReference type="CDD" id="cd00796">
    <property type="entry name" value="INT_Rci_Hp1_C"/>
    <property type="match status" value="1"/>
</dbReference>
<dbReference type="EMBL" id="CP061510">
    <property type="protein sequence ID" value="QSB44322.1"/>
    <property type="molecule type" value="Genomic_DNA"/>
</dbReference>
<protein>
    <submittedName>
        <fullName evidence="6">Site-specific integrase</fullName>
    </submittedName>
</protein>
<keyword evidence="3" id="KW-0238">DNA-binding</keyword>
<gene>
    <name evidence="6" type="ORF">IDJ81_13535</name>
</gene>
<dbReference type="Gene3D" id="1.10.150.130">
    <property type="match status" value="1"/>
</dbReference>
<comment type="similarity">
    <text evidence="1">Belongs to the 'phage' integrase family.</text>
</comment>
<reference evidence="6 7" key="1">
    <citation type="submission" date="2020-09" db="EMBL/GenBank/DDBJ databases">
        <title>Complete genome sequence of altererythrobacter flavus SS-21NJ, isolated from Dongying oil sludge in Shandong province.</title>
        <authorList>
            <person name="Sun S."/>
            <person name="Zhang Z."/>
        </authorList>
    </citation>
    <scope>NUCLEOTIDE SEQUENCE [LARGE SCALE GENOMIC DNA]</scope>
    <source>
        <strain evidence="6 7">SS-21NJ</strain>
    </source>
</reference>
<dbReference type="InterPro" id="IPR038488">
    <property type="entry name" value="Integrase_DNA-bd_sf"/>
</dbReference>
<dbReference type="RefSeq" id="WP_205441688.1">
    <property type="nucleotide sequence ID" value="NZ_CP061510.1"/>
</dbReference>
<evidence type="ECO:0000313" key="6">
    <source>
        <dbReference type="EMBL" id="QSB44322.1"/>
    </source>
</evidence>
<dbReference type="PANTHER" id="PTHR30629:SF2">
    <property type="entry name" value="PROPHAGE INTEGRASE INTS-RELATED"/>
    <property type="match status" value="1"/>
</dbReference>
<evidence type="ECO:0000313" key="7">
    <source>
        <dbReference type="Proteomes" id="UP000663637"/>
    </source>
</evidence>
<dbReference type="Pfam" id="PF13356">
    <property type="entry name" value="Arm-DNA-bind_3"/>
    <property type="match status" value="1"/>
</dbReference>
<dbReference type="InterPro" id="IPR011010">
    <property type="entry name" value="DNA_brk_join_enz"/>
</dbReference>
<feature type="domain" description="Tyr recombinase" evidence="5">
    <location>
        <begin position="203"/>
        <end position="375"/>
    </location>
</feature>
<dbReference type="Pfam" id="PF00589">
    <property type="entry name" value="Phage_integrase"/>
    <property type="match status" value="1"/>
</dbReference>
<evidence type="ECO:0000256" key="3">
    <source>
        <dbReference type="ARBA" id="ARBA00023125"/>
    </source>
</evidence>
<name>A0ABX7K9X6_9SPHN</name>
<dbReference type="InterPro" id="IPR010998">
    <property type="entry name" value="Integrase_recombinase_N"/>
</dbReference>